<dbReference type="GO" id="GO:0035435">
    <property type="term" value="P:phosphate ion transmembrane transport"/>
    <property type="evidence" value="ECO:0007669"/>
    <property type="project" value="TreeGrafter"/>
</dbReference>
<dbReference type="Proteomes" id="UP000262969">
    <property type="component" value="Unassembled WGS sequence"/>
</dbReference>
<evidence type="ECO:0000313" key="8">
    <source>
        <dbReference type="EMBL" id="HCL04249.1"/>
    </source>
</evidence>
<evidence type="ECO:0000256" key="2">
    <source>
        <dbReference type="ARBA" id="ARBA00022448"/>
    </source>
</evidence>
<sequence>FFAYGIGQMVNGFLGDRIDPKKMILIGIGVSAVANACMGLAGGFLVMALIWGINGYFQSMIWAPIIRIFAEMLNENNKINCSVNISSSGVVGTLLSYLLSAILIARLHWKFVFFVASILLFLVAIVFWFGFQSVLTFSNRNLEAKGDETRVEKEQIKKQAEQRTDFKTILFCSEILFIMIPIIIHGVLKDGVTAWVPTYISSSFGLAPSFSILITTVLPIVNLAGAYVGWAIYRRMKENIAKSNMVFFVGSLASLILLLVFGRVSVILTVALLAIITSSMMAVNTLSISVYPLRFEKDGRVSSVSGFLNAMAYIGTAISTFAIGLIVKYRGWEVTIITWLVMTVIASAICFMAVKKLEVSKISKVTNNKEERNEK</sequence>
<feature type="transmembrane region" description="Helical" evidence="6">
    <location>
        <begin position="245"/>
        <end position="264"/>
    </location>
</feature>
<dbReference type="InterPro" id="IPR011701">
    <property type="entry name" value="MFS"/>
</dbReference>
<dbReference type="InterPro" id="IPR051337">
    <property type="entry name" value="OPA_Antiporter"/>
</dbReference>
<gene>
    <name evidence="8" type="ORF">DHW61_17885</name>
</gene>
<feature type="transmembrane region" description="Helical" evidence="6">
    <location>
        <begin position="24"/>
        <end position="50"/>
    </location>
</feature>
<name>A0A3D2XAT3_9FIRM</name>
<dbReference type="AlphaFoldDB" id="A0A3D2XAT3"/>
<dbReference type="GO" id="GO:0061513">
    <property type="term" value="F:glucose 6-phosphate:phosphate antiporter activity"/>
    <property type="evidence" value="ECO:0007669"/>
    <property type="project" value="TreeGrafter"/>
</dbReference>
<feature type="transmembrane region" description="Helical" evidence="6">
    <location>
        <begin position="85"/>
        <end position="105"/>
    </location>
</feature>
<dbReference type="SUPFAM" id="SSF103473">
    <property type="entry name" value="MFS general substrate transporter"/>
    <property type="match status" value="1"/>
</dbReference>
<keyword evidence="3 6" id="KW-0812">Transmembrane</keyword>
<dbReference type="PROSITE" id="PS50850">
    <property type="entry name" value="MFS"/>
    <property type="match status" value="1"/>
</dbReference>
<feature type="non-terminal residue" evidence="8">
    <location>
        <position position="1"/>
    </location>
</feature>
<feature type="transmembrane region" description="Helical" evidence="6">
    <location>
        <begin position="305"/>
        <end position="326"/>
    </location>
</feature>
<dbReference type="EMBL" id="DPVV01000581">
    <property type="protein sequence ID" value="HCL04249.1"/>
    <property type="molecule type" value="Genomic_DNA"/>
</dbReference>
<feature type="transmembrane region" description="Helical" evidence="6">
    <location>
        <begin position="111"/>
        <end position="131"/>
    </location>
</feature>
<evidence type="ECO:0000259" key="7">
    <source>
        <dbReference type="PROSITE" id="PS50850"/>
    </source>
</evidence>
<dbReference type="InterPro" id="IPR020846">
    <property type="entry name" value="MFS_dom"/>
</dbReference>
<evidence type="ECO:0000313" key="9">
    <source>
        <dbReference type="Proteomes" id="UP000262969"/>
    </source>
</evidence>
<dbReference type="PIRSF" id="PIRSF002808">
    <property type="entry name" value="Hexose_phosphate_transp"/>
    <property type="match status" value="1"/>
</dbReference>
<dbReference type="Gene3D" id="1.20.1250.20">
    <property type="entry name" value="MFS general substrate transporter like domains"/>
    <property type="match status" value="2"/>
</dbReference>
<keyword evidence="5 6" id="KW-0472">Membrane</keyword>
<protein>
    <submittedName>
        <fullName evidence="8">MFS transporter</fullName>
    </submittedName>
</protein>
<dbReference type="GO" id="GO:0005886">
    <property type="term" value="C:plasma membrane"/>
    <property type="evidence" value="ECO:0007669"/>
    <property type="project" value="UniProtKB-SubCell"/>
</dbReference>
<feature type="transmembrane region" description="Helical" evidence="6">
    <location>
        <begin position="208"/>
        <end position="233"/>
    </location>
</feature>
<dbReference type="PANTHER" id="PTHR43826">
    <property type="entry name" value="GLUCOSE-6-PHOSPHATE EXCHANGER SLC37A4"/>
    <property type="match status" value="1"/>
</dbReference>
<feature type="transmembrane region" description="Helical" evidence="6">
    <location>
        <begin position="56"/>
        <end position="73"/>
    </location>
</feature>
<comment type="subcellular location">
    <subcellularLocation>
        <location evidence="1">Cell membrane</location>
        <topology evidence="1">Multi-pass membrane protein</topology>
    </subcellularLocation>
</comment>
<dbReference type="PANTHER" id="PTHR43826:SF3">
    <property type="entry name" value="GLUCOSE-6-PHOSPHATE EXCHANGER SLC37A4"/>
    <property type="match status" value="1"/>
</dbReference>
<dbReference type="InterPro" id="IPR036259">
    <property type="entry name" value="MFS_trans_sf"/>
</dbReference>
<feature type="transmembrane region" description="Helical" evidence="6">
    <location>
        <begin position="270"/>
        <end position="293"/>
    </location>
</feature>
<dbReference type="Pfam" id="PF07690">
    <property type="entry name" value="MFS_1"/>
    <property type="match status" value="1"/>
</dbReference>
<feature type="transmembrane region" description="Helical" evidence="6">
    <location>
        <begin position="332"/>
        <end position="354"/>
    </location>
</feature>
<reference evidence="8 9" key="1">
    <citation type="journal article" date="2018" name="Nat. Biotechnol.">
        <title>A standardized bacterial taxonomy based on genome phylogeny substantially revises the tree of life.</title>
        <authorList>
            <person name="Parks D.H."/>
            <person name="Chuvochina M."/>
            <person name="Waite D.W."/>
            <person name="Rinke C."/>
            <person name="Skarshewski A."/>
            <person name="Chaumeil P.A."/>
            <person name="Hugenholtz P."/>
        </authorList>
    </citation>
    <scope>NUCLEOTIDE SEQUENCE [LARGE SCALE GENOMIC DNA]</scope>
    <source>
        <strain evidence="8">UBA11728</strain>
    </source>
</reference>
<evidence type="ECO:0000256" key="1">
    <source>
        <dbReference type="ARBA" id="ARBA00004651"/>
    </source>
</evidence>
<feature type="domain" description="Major facilitator superfamily (MFS) profile" evidence="7">
    <location>
        <begin position="1"/>
        <end position="358"/>
    </location>
</feature>
<evidence type="ECO:0000256" key="3">
    <source>
        <dbReference type="ARBA" id="ARBA00022692"/>
    </source>
</evidence>
<keyword evidence="2" id="KW-0813">Transport</keyword>
<accession>A0A3D2XAT3</accession>
<evidence type="ECO:0000256" key="4">
    <source>
        <dbReference type="ARBA" id="ARBA00022989"/>
    </source>
</evidence>
<evidence type="ECO:0000256" key="6">
    <source>
        <dbReference type="SAM" id="Phobius"/>
    </source>
</evidence>
<organism evidence="8 9">
    <name type="scientific">Lachnoclostridium phytofermentans</name>
    <dbReference type="NCBI Taxonomy" id="66219"/>
    <lineage>
        <taxon>Bacteria</taxon>
        <taxon>Bacillati</taxon>
        <taxon>Bacillota</taxon>
        <taxon>Clostridia</taxon>
        <taxon>Lachnospirales</taxon>
        <taxon>Lachnospiraceae</taxon>
    </lineage>
</organism>
<feature type="transmembrane region" description="Helical" evidence="6">
    <location>
        <begin position="168"/>
        <end position="188"/>
    </location>
</feature>
<keyword evidence="4 6" id="KW-1133">Transmembrane helix</keyword>
<evidence type="ECO:0000256" key="5">
    <source>
        <dbReference type="ARBA" id="ARBA00023136"/>
    </source>
</evidence>
<comment type="caution">
    <text evidence="8">The sequence shown here is derived from an EMBL/GenBank/DDBJ whole genome shotgun (WGS) entry which is preliminary data.</text>
</comment>
<dbReference type="InterPro" id="IPR000849">
    <property type="entry name" value="Sugar_P_transporter"/>
</dbReference>
<proteinExistence type="predicted"/>